<dbReference type="InterPro" id="IPR010979">
    <property type="entry name" value="Ribosomal_uS13-like_H2TH"/>
</dbReference>
<dbReference type="PANTHER" id="PTHR10871:SF3">
    <property type="entry name" value="SMALL RIBOSOMAL SUBUNIT PROTEIN US13"/>
    <property type="match status" value="1"/>
</dbReference>
<sequence length="168" mass="19033">MSKLNGFVWPLSSKMPLETVDPSAFRDMVRMLATNVDGRKPLYLALTNISGLGRRFSHAVCRRAGLDPLRRAGTLTTQEEEQIVKIIQSPTEYGIPTWMLNRRFDRASGKDLQWAGTDLGANLRNDIERMKKMRMKRGIRHGLHLKVRGQCTKSTGRRGVAVGVERKK</sequence>
<dbReference type="InterPro" id="IPR027437">
    <property type="entry name" value="Rbsml_uS13_C"/>
</dbReference>
<dbReference type="Gene3D" id="1.10.8.50">
    <property type="match status" value="1"/>
</dbReference>
<dbReference type="Gene3D" id="4.10.910.10">
    <property type="entry name" value="30s ribosomal protein s13, domain 2"/>
    <property type="match status" value="1"/>
</dbReference>
<dbReference type="Proteomes" id="UP001470230">
    <property type="component" value="Unassembled WGS sequence"/>
</dbReference>
<accession>A0ABR2IY34</accession>
<evidence type="ECO:0000256" key="2">
    <source>
        <dbReference type="ARBA" id="ARBA00022980"/>
    </source>
</evidence>
<dbReference type="InterPro" id="IPR001892">
    <property type="entry name" value="Ribosomal_uS13"/>
</dbReference>
<evidence type="ECO:0008006" key="7">
    <source>
        <dbReference type="Google" id="ProtNLM"/>
    </source>
</evidence>
<comment type="caution">
    <text evidence="5">The sequence shown here is derived from an EMBL/GenBank/DDBJ whole genome shotgun (WGS) entry which is preliminary data.</text>
</comment>
<dbReference type="PROSITE" id="PS00646">
    <property type="entry name" value="RIBOSOMAL_S13_1"/>
    <property type="match status" value="1"/>
</dbReference>
<dbReference type="PIRSF" id="PIRSF002134">
    <property type="entry name" value="Ribosomal_S13"/>
    <property type="match status" value="1"/>
</dbReference>
<dbReference type="EMBL" id="JAPFFF010000014">
    <property type="protein sequence ID" value="KAK8870143.1"/>
    <property type="molecule type" value="Genomic_DNA"/>
</dbReference>
<evidence type="ECO:0000256" key="1">
    <source>
        <dbReference type="ARBA" id="ARBA00008080"/>
    </source>
</evidence>
<dbReference type="SUPFAM" id="SSF46946">
    <property type="entry name" value="S13-like H2TH domain"/>
    <property type="match status" value="1"/>
</dbReference>
<dbReference type="Pfam" id="PF00416">
    <property type="entry name" value="Ribosomal_S13"/>
    <property type="match status" value="1"/>
</dbReference>
<keyword evidence="3 4" id="KW-0687">Ribonucleoprotein</keyword>
<gene>
    <name evidence="5" type="ORF">M9Y10_008020</name>
</gene>
<protein>
    <recommendedName>
        <fullName evidence="7">40S ribosomal protein S18</fullName>
    </recommendedName>
</protein>
<proteinExistence type="inferred from homology"/>
<evidence type="ECO:0000313" key="6">
    <source>
        <dbReference type="Proteomes" id="UP001470230"/>
    </source>
</evidence>
<dbReference type="HAMAP" id="MF_01315">
    <property type="entry name" value="Ribosomal_uS13"/>
    <property type="match status" value="1"/>
</dbReference>
<dbReference type="InterPro" id="IPR018269">
    <property type="entry name" value="Ribosomal_uS13_CS"/>
</dbReference>
<keyword evidence="6" id="KW-1185">Reference proteome</keyword>
<comment type="similarity">
    <text evidence="1 4">Belongs to the universal ribosomal protein uS13 family.</text>
</comment>
<dbReference type="PANTHER" id="PTHR10871">
    <property type="entry name" value="30S RIBOSOMAL PROTEIN S13/40S RIBOSOMAL PROTEIN S18"/>
    <property type="match status" value="1"/>
</dbReference>
<reference evidence="5 6" key="1">
    <citation type="submission" date="2024-04" db="EMBL/GenBank/DDBJ databases">
        <title>Tritrichomonas musculus Genome.</title>
        <authorList>
            <person name="Alves-Ferreira E."/>
            <person name="Grigg M."/>
            <person name="Lorenzi H."/>
            <person name="Galac M."/>
        </authorList>
    </citation>
    <scope>NUCLEOTIDE SEQUENCE [LARGE SCALE GENOMIC DNA]</scope>
    <source>
        <strain evidence="5 6">EAF2021</strain>
    </source>
</reference>
<evidence type="ECO:0000313" key="5">
    <source>
        <dbReference type="EMBL" id="KAK8870143.1"/>
    </source>
</evidence>
<evidence type="ECO:0000256" key="3">
    <source>
        <dbReference type="ARBA" id="ARBA00023274"/>
    </source>
</evidence>
<organism evidence="5 6">
    <name type="scientific">Tritrichomonas musculus</name>
    <dbReference type="NCBI Taxonomy" id="1915356"/>
    <lineage>
        <taxon>Eukaryota</taxon>
        <taxon>Metamonada</taxon>
        <taxon>Parabasalia</taxon>
        <taxon>Tritrichomonadida</taxon>
        <taxon>Tritrichomonadidae</taxon>
        <taxon>Tritrichomonas</taxon>
    </lineage>
</organism>
<keyword evidence="2 4" id="KW-0689">Ribosomal protein</keyword>
<evidence type="ECO:0000256" key="4">
    <source>
        <dbReference type="RuleBase" id="RU003830"/>
    </source>
</evidence>
<dbReference type="PROSITE" id="PS50159">
    <property type="entry name" value="RIBOSOMAL_S13_2"/>
    <property type="match status" value="1"/>
</dbReference>
<name>A0ABR2IY34_9EUKA</name>